<reference evidence="1 2" key="1">
    <citation type="submission" date="2019-06" db="EMBL/GenBank/DDBJ databases">
        <title>Genome sequence of Janthinobacterium lividum UCD_MED1.</title>
        <authorList>
            <person name="De Leon M.E."/>
            <person name="Jospin G."/>
        </authorList>
    </citation>
    <scope>NUCLEOTIDE SEQUENCE [LARGE SCALE GENOMIC DNA]</scope>
    <source>
        <strain evidence="1 2">UCD_MED1</strain>
    </source>
</reference>
<dbReference type="Gene3D" id="1.10.10.10">
    <property type="entry name" value="Winged helix-like DNA-binding domain superfamily/Winged helix DNA-binding domain"/>
    <property type="match status" value="1"/>
</dbReference>
<dbReference type="EMBL" id="VDGE01000001">
    <property type="protein sequence ID" value="TNC78626.1"/>
    <property type="molecule type" value="Genomic_DNA"/>
</dbReference>
<protein>
    <submittedName>
        <fullName evidence="1">Helix-turn-helix transcriptional regulator</fullName>
    </submittedName>
</protein>
<accession>A0A5C4NZG4</accession>
<dbReference type="GO" id="GO:0006355">
    <property type="term" value="P:regulation of DNA-templated transcription"/>
    <property type="evidence" value="ECO:0007669"/>
    <property type="project" value="InterPro"/>
</dbReference>
<dbReference type="InterPro" id="IPR016032">
    <property type="entry name" value="Sig_transdc_resp-reg_C-effctor"/>
</dbReference>
<evidence type="ECO:0000313" key="1">
    <source>
        <dbReference type="EMBL" id="TNC78626.1"/>
    </source>
</evidence>
<evidence type="ECO:0000313" key="2">
    <source>
        <dbReference type="Proteomes" id="UP000305681"/>
    </source>
</evidence>
<organism evidence="1 2">
    <name type="scientific">Janthinobacterium lividum</name>
    <dbReference type="NCBI Taxonomy" id="29581"/>
    <lineage>
        <taxon>Bacteria</taxon>
        <taxon>Pseudomonadati</taxon>
        <taxon>Pseudomonadota</taxon>
        <taxon>Betaproteobacteria</taxon>
        <taxon>Burkholderiales</taxon>
        <taxon>Oxalobacteraceae</taxon>
        <taxon>Janthinobacterium</taxon>
    </lineage>
</organism>
<dbReference type="GO" id="GO:0003677">
    <property type="term" value="F:DNA binding"/>
    <property type="evidence" value="ECO:0007669"/>
    <property type="project" value="InterPro"/>
</dbReference>
<comment type="caution">
    <text evidence="1">The sequence shown here is derived from an EMBL/GenBank/DDBJ whole genome shotgun (WGS) entry which is preliminary data.</text>
</comment>
<name>A0A5C4NZG4_9BURK</name>
<dbReference type="AlphaFoldDB" id="A0A5C4NZG4"/>
<dbReference type="SUPFAM" id="SSF46894">
    <property type="entry name" value="C-terminal effector domain of the bipartite response regulators"/>
    <property type="match status" value="1"/>
</dbReference>
<dbReference type="Proteomes" id="UP000305681">
    <property type="component" value="Unassembled WGS sequence"/>
</dbReference>
<proteinExistence type="predicted"/>
<gene>
    <name evidence="1" type="ORF">FHI69_04935</name>
</gene>
<dbReference type="InterPro" id="IPR036388">
    <property type="entry name" value="WH-like_DNA-bd_sf"/>
</dbReference>
<dbReference type="RefSeq" id="WP_139089708.1">
    <property type="nucleotide sequence ID" value="NZ_VDGE01000001.1"/>
</dbReference>
<sequence>MTPSLAVASQALITLIYEAATQHGAWSQFLAALAQQLQSHAGLIWANDFSNRSVDVQLPGSGLAATYGFASDAMASFASYYGARNVWLEDASLHREGAVVTGSMLFPDHCLKKTEYWTDWLRPQDIFYTAAAIVELRAERSTNVTVVRRERAGAYDAGELALMRKLMPHLQTAFALQRKLRRLEVLSQSSTQVLELLPFGVLLLDATSQLLYANERALAMTASTRLLRLREGAPLYCPREADNGALRRLLHEAAQTGTTAAGGPGGVLNLNGLTGEQLRLRVTPLPSWHSPFGSASAIAVFLSDSSDLITSLAATLRNFYGMTVAEARLTEALVNGYSLQEYAERQRISIHTARTQIKSATAKAGAQRQVDLVRIVLTGPAVLQRNPLPA</sequence>